<dbReference type="Proteomes" id="UP000287394">
    <property type="component" value="Chromosome"/>
</dbReference>
<keyword evidence="2" id="KW-1133">Transmembrane helix</keyword>
<keyword evidence="2" id="KW-0812">Transmembrane</keyword>
<protein>
    <submittedName>
        <fullName evidence="3">RND transporter</fullName>
    </submittedName>
</protein>
<proteinExistence type="predicted"/>
<dbReference type="PANTHER" id="PTHR32063:SF8">
    <property type="entry name" value="CATION EFFLUX PROTEIN"/>
    <property type="match status" value="1"/>
</dbReference>
<dbReference type="Pfam" id="PF00873">
    <property type="entry name" value="ACR_tran"/>
    <property type="match status" value="1"/>
</dbReference>
<dbReference type="InterPro" id="IPR001036">
    <property type="entry name" value="Acrflvin-R"/>
</dbReference>
<dbReference type="InterPro" id="IPR027463">
    <property type="entry name" value="AcrB_DN_DC_subdom"/>
</dbReference>
<feature type="transmembrane region" description="Helical" evidence="2">
    <location>
        <begin position="428"/>
        <end position="452"/>
    </location>
</feature>
<feature type="transmembrane region" description="Helical" evidence="2">
    <location>
        <begin position="542"/>
        <end position="560"/>
    </location>
</feature>
<dbReference type="SUPFAM" id="SSF82693">
    <property type="entry name" value="Multidrug efflux transporter AcrB pore domain, PN1, PN2, PC1 and PC2 subdomains"/>
    <property type="match status" value="2"/>
</dbReference>
<dbReference type="PRINTS" id="PR00702">
    <property type="entry name" value="ACRIFLAVINRP"/>
</dbReference>
<dbReference type="Gene3D" id="3.30.2090.10">
    <property type="entry name" value="Multidrug efflux transporter AcrB TolC docking domain, DN and DC subdomains"/>
    <property type="match status" value="2"/>
</dbReference>
<keyword evidence="2" id="KW-0472">Membrane</keyword>
<dbReference type="AlphaFoldDB" id="A0A402CRU4"/>
<dbReference type="Gene3D" id="1.20.1640.10">
    <property type="entry name" value="Multidrug efflux transporter AcrB transmembrane domain"/>
    <property type="match status" value="2"/>
</dbReference>
<dbReference type="RefSeq" id="WP_119320162.1">
    <property type="nucleotide sequence ID" value="NZ_AP025739.1"/>
</dbReference>
<evidence type="ECO:0000256" key="2">
    <source>
        <dbReference type="SAM" id="Phobius"/>
    </source>
</evidence>
<feature type="transmembrane region" description="Helical" evidence="2">
    <location>
        <begin position="941"/>
        <end position="962"/>
    </location>
</feature>
<name>A0A402CRU4_9BACT</name>
<feature type="transmembrane region" description="Helical" evidence="2">
    <location>
        <begin position="360"/>
        <end position="380"/>
    </location>
</feature>
<reference evidence="3 4" key="1">
    <citation type="journal article" date="2019" name="Int. J. Syst. Evol. Microbiol.">
        <title>Capsulimonas corticalis gen. nov., sp. nov., an aerobic capsulated bacterium, of a novel bacterial order, Capsulimonadales ord. nov., of the class Armatimonadia of the phylum Armatimonadetes.</title>
        <authorList>
            <person name="Li J."/>
            <person name="Kudo C."/>
            <person name="Tonouchi A."/>
        </authorList>
    </citation>
    <scope>NUCLEOTIDE SEQUENCE [LARGE SCALE GENOMIC DNA]</scope>
    <source>
        <strain evidence="3 4">AX-7</strain>
    </source>
</reference>
<gene>
    <name evidence="3" type="ORF">CCAX7_002690</name>
</gene>
<dbReference type="GO" id="GO:0042910">
    <property type="term" value="F:xenobiotic transmembrane transporter activity"/>
    <property type="evidence" value="ECO:0007669"/>
    <property type="project" value="TreeGrafter"/>
</dbReference>
<dbReference type="GO" id="GO:0005886">
    <property type="term" value="C:plasma membrane"/>
    <property type="evidence" value="ECO:0007669"/>
    <property type="project" value="TreeGrafter"/>
</dbReference>
<evidence type="ECO:0000256" key="1">
    <source>
        <dbReference type="SAM" id="MobiDB-lite"/>
    </source>
</evidence>
<dbReference type="EMBL" id="AP025739">
    <property type="protein sequence ID" value="BDI28218.1"/>
    <property type="molecule type" value="Genomic_DNA"/>
</dbReference>
<dbReference type="SUPFAM" id="SSF82866">
    <property type="entry name" value="Multidrug efflux transporter AcrB transmembrane domain"/>
    <property type="match status" value="2"/>
</dbReference>
<dbReference type="Gene3D" id="3.30.70.1320">
    <property type="entry name" value="Multidrug efflux transporter AcrB pore domain like"/>
    <property type="match status" value="1"/>
</dbReference>
<dbReference type="SUPFAM" id="SSF82714">
    <property type="entry name" value="Multidrug efflux transporter AcrB TolC docking domain, DN and DC subdomains"/>
    <property type="match status" value="2"/>
</dbReference>
<dbReference type="OrthoDB" id="9758234at2"/>
<evidence type="ECO:0000313" key="4">
    <source>
        <dbReference type="Proteomes" id="UP000287394"/>
    </source>
</evidence>
<feature type="region of interest" description="Disordered" evidence="1">
    <location>
        <begin position="1048"/>
        <end position="1070"/>
    </location>
</feature>
<feature type="transmembrane region" description="Helical" evidence="2">
    <location>
        <begin position="882"/>
        <end position="904"/>
    </location>
</feature>
<dbReference type="PANTHER" id="PTHR32063">
    <property type="match status" value="1"/>
</dbReference>
<feature type="transmembrane region" description="Helical" evidence="2">
    <location>
        <begin position="1017"/>
        <end position="1040"/>
    </location>
</feature>
<dbReference type="Gene3D" id="3.30.70.1430">
    <property type="entry name" value="Multidrug efflux transporter AcrB pore domain"/>
    <property type="match status" value="2"/>
</dbReference>
<keyword evidence="4" id="KW-1185">Reference proteome</keyword>
<feature type="transmembrane region" description="Helical" evidence="2">
    <location>
        <begin position="12"/>
        <end position="29"/>
    </location>
</feature>
<feature type="compositionally biased region" description="Acidic residues" evidence="1">
    <location>
        <begin position="1048"/>
        <end position="1057"/>
    </location>
</feature>
<dbReference type="KEGG" id="ccot:CCAX7_002690"/>
<feature type="transmembrane region" description="Helical" evidence="2">
    <location>
        <begin position="334"/>
        <end position="353"/>
    </location>
</feature>
<feature type="transmembrane region" description="Helical" evidence="2">
    <location>
        <begin position="386"/>
        <end position="407"/>
    </location>
</feature>
<organism evidence="3 4">
    <name type="scientific">Capsulimonas corticalis</name>
    <dbReference type="NCBI Taxonomy" id="2219043"/>
    <lineage>
        <taxon>Bacteria</taxon>
        <taxon>Bacillati</taxon>
        <taxon>Armatimonadota</taxon>
        <taxon>Armatimonadia</taxon>
        <taxon>Capsulimonadales</taxon>
        <taxon>Capsulimonadaceae</taxon>
        <taxon>Capsulimonas</taxon>
    </lineage>
</organism>
<feature type="transmembrane region" description="Helical" evidence="2">
    <location>
        <begin position="911"/>
        <end position="929"/>
    </location>
</feature>
<dbReference type="Gene3D" id="3.30.70.1440">
    <property type="entry name" value="Multidrug efflux transporter AcrB pore domain"/>
    <property type="match status" value="1"/>
</dbReference>
<accession>A0A402CRU4</accession>
<feature type="transmembrane region" description="Helical" evidence="2">
    <location>
        <begin position="458"/>
        <end position="482"/>
    </location>
</feature>
<evidence type="ECO:0000313" key="3">
    <source>
        <dbReference type="EMBL" id="BDI28218.1"/>
    </source>
</evidence>
<feature type="transmembrane region" description="Helical" evidence="2">
    <location>
        <begin position="983"/>
        <end position="1005"/>
    </location>
</feature>
<sequence length="1070" mass="115309">MWIVKLALRRPYTFIVMALLILILGVVTIQKTPTDVFPNIDIPVVTMIWTYGGISPSDMEKRITTLTERAATTTVGDIEHIESQSMPGITVIRFYFQPGAKVEAGVAQLTSISQTLIRAMPTGTTPPLIIRYSASSVPILQLGLSSKTLSETQLYDFGTNVIRTQLATVQGASVPLPYGGKSRQIMVDLDLQALQAKGLNPLDVSTAINAQNLILPTGTIKMGPREYNVFMNSSPGVASDIGNLPIKQVNGATVYVRDVANVHDGFAVQSNVVSMNGRRSALITVLKSGDASTLDVVQRVKTALPKIQQTLPPELKIEPLFDQSLFVRSAVNGVVREAVIAACLTAAMILLFLGSWRSTLIVAVSIPLSILTSIIALGYLGQTMNVMTLGGLALAVGILVDDATVTIENIHRNMHEGKNLRTAIYDGAAQIATPTLVATLSICIVFVSVVFLTGPAKFLFTPMALAVVFAMLASYVLSRTLVPIMTLLMLRKEAHLYQSASEPSSGDVFWKVSHAFNERFERLRDNYCAALTGMLYSRRRTTLYFISFFVASIGLVFFIGRDFFPSVDAGQIRLHVRVPAGTRLEETAHVFNRVEGVIKQTIPAKDLSMTLQNVGLSANGVNLAFSDSSTIGPSDGEILVSLKEGHGSTADYVDELRAKLNKQFPNCTFFFQPADIVSQILNFGLPAPIDVQVVGRSPANFAIANKMAEEIRKIPGAADVHVHQVLDVPSINVNVNRDRAIGLGLTQRDVANSMLISLSSSGQSAPNYWLDPKNGVNYSVAVQTPQRDLSNLSALGDTPVNASGGQSEILDNVATMSRGLSPQVINHYNVQPVYDVYVNVSGRDLGGVSDEVAKIVAKYQKGLPKGTTTIIRGQAQSMNDSFVGLGVGILFAILLVYLLMVVNFQTWIDPFIIIMALPGAISGILWMLFLTSTSFSVPSLMGTIMCIGVATANSILVVTFANERRQHGDSAIEAAFQAGRTRLRPVLMTALAMIIGMLPMALGLGEGGEQNAPLGRAVIGGLLVATATTLFFVPVVYSILRRKQPVPDMEDDFDEDTQPLSLPADTSPAH</sequence>